<reference evidence="7 8" key="1">
    <citation type="submission" date="2024-09" db="EMBL/GenBank/DDBJ databases">
        <authorList>
            <person name="Sun Q."/>
            <person name="Mori K."/>
        </authorList>
    </citation>
    <scope>NUCLEOTIDE SEQUENCE [LARGE SCALE GENOMIC DNA]</scope>
    <source>
        <strain evidence="7 8">TBRC 5777</strain>
    </source>
</reference>
<dbReference type="PIRSF" id="PIRSF000138">
    <property type="entry name" value="Al-hdrx_acd_dh"/>
    <property type="match status" value="1"/>
</dbReference>
<dbReference type="PROSITE" id="PS51349">
    <property type="entry name" value="FMN_HYDROXY_ACID_DH_2"/>
    <property type="match status" value="1"/>
</dbReference>
<evidence type="ECO:0000256" key="2">
    <source>
        <dbReference type="ARBA" id="ARBA00022630"/>
    </source>
</evidence>
<name>A0ABV6JNF0_9PROT</name>
<dbReference type="Proteomes" id="UP001589865">
    <property type="component" value="Unassembled WGS sequence"/>
</dbReference>
<organism evidence="7 8">
    <name type="scientific">Roseomonas elaeocarpi</name>
    <dbReference type="NCBI Taxonomy" id="907779"/>
    <lineage>
        <taxon>Bacteria</taxon>
        <taxon>Pseudomonadati</taxon>
        <taxon>Pseudomonadota</taxon>
        <taxon>Alphaproteobacteria</taxon>
        <taxon>Acetobacterales</taxon>
        <taxon>Roseomonadaceae</taxon>
        <taxon>Roseomonas</taxon>
    </lineage>
</organism>
<dbReference type="EMBL" id="JBHLUN010000001">
    <property type="protein sequence ID" value="MFC0406847.1"/>
    <property type="molecule type" value="Genomic_DNA"/>
</dbReference>
<comment type="similarity">
    <text evidence="5">Belongs to the FMN-dependent alpha-hydroxy acid dehydrogenase family.</text>
</comment>
<dbReference type="CDD" id="cd02809">
    <property type="entry name" value="alpha_hydroxyacid_oxid_FMN"/>
    <property type="match status" value="1"/>
</dbReference>
<feature type="domain" description="FMN hydroxy acid dehydrogenase" evidence="6">
    <location>
        <begin position="11"/>
        <end position="392"/>
    </location>
</feature>
<dbReference type="SUPFAM" id="SSF51395">
    <property type="entry name" value="FMN-linked oxidoreductases"/>
    <property type="match status" value="1"/>
</dbReference>
<evidence type="ECO:0000256" key="4">
    <source>
        <dbReference type="ARBA" id="ARBA00023002"/>
    </source>
</evidence>
<dbReference type="InterPro" id="IPR013785">
    <property type="entry name" value="Aldolase_TIM"/>
</dbReference>
<dbReference type="InterPro" id="IPR012133">
    <property type="entry name" value="Alpha-hydoxy_acid_DH_FMN"/>
</dbReference>
<evidence type="ECO:0000256" key="5">
    <source>
        <dbReference type="ARBA" id="ARBA00024042"/>
    </source>
</evidence>
<protein>
    <submittedName>
        <fullName evidence="7">Alpha-hydroxy acid oxidase</fullName>
        <ecNumber evidence="7">1.-.-.-</ecNumber>
    </submittedName>
</protein>
<sequence length="413" mass="44990">MNLFGFDLRWTAPETLVTVEDYRRAARRRLPAMVWSYVDGGAEGLETLRDNREAFSRWALRARMLAGNGTPSLATTVAGVPLSMPVLFAPTGFLGLSQWQGDLHAARAAAAAGTRYVVSTASSWSLEEIAQASPEGHFFQLYPREGDIAAKLMRRAWNAGYRTMMVTVDVPVVGNREAERHTGMGIPPVMTPRRMLNIARYPGWAINALRHQRIGGRNLVNGAGIAAAVEAAEIQNRQMVQATLNWNDFQWMREQWKGKLYIKGILDPEDAVRAVRIGADGVVVSNHGGRQLDFALSSLEALPGVVAAVGNRAEVLLDSGVRRGTDVLKALALGARAVMVGRPYVYGVTVGGERGARGVLDIFRTEMERSLSLMGCPSVEALDRSWVVPRQAGTQHAAAQREATPVLLQEHAA</sequence>
<evidence type="ECO:0000256" key="1">
    <source>
        <dbReference type="ARBA" id="ARBA00001917"/>
    </source>
</evidence>
<dbReference type="PANTHER" id="PTHR10578">
    <property type="entry name" value="S -2-HYDROXY-ACID OXIDASE-RELATED"/>
    <property type="match status" value="1"/>
</dbReference>
<dbReference type="PANTHER" id="PTHR10578:SF107">
    <property type="entry name" value="2-HYDROXYACID OXIDASE 1"/>
    <property type="match status" value="1"/>
</dbReference>
<comment type="cofactor">
    <cofactor evidence="1">
        <name>FMN</name>
        <dbReference type="ChEBI" id="CHEBI:58210"/>
    </cofactor>
</comment>
<proteinExistence type="inferred from homology"/>
<dbReference type="InterPro" id="IPR008259">
    <property type="entry name" value="FMN_hydac_DH_AS"/>
</dbReference>
<keyword evidence="4 7" id="KW-0560">Oxidoreductase</keyword>
<evidence type="ECO:0000313" key="8">
    <source>
        <dbReference type="Proteomes" id="UP001589865"/>
    </source>
</evidence>
<dbReference type="InterPro" id="IPR037396">
    <property type="entry name" value="FMN_HAD"/>
</dbReference>
<keyword evidence="8" id="KW-1185">Reference proteome</keyword>
<dbReference type="PROSITE" id="PS00557">
    <property type="entry name" value="FMN_HYDROXY_ACID_DH_1"/>
    <property type="match status" value="1"/>
</dbReference>
<comment type="caution">
    <text evidence="7">The sequence shown here is derived from an EMBL/GenBank/DDBJ whole genome shotgun (WGS) entry which is preliminary data.</text>
</comment>
<evidence type="ECO:0000313" key="7">
    <source>
        <dbReference type="EMBL" id="MFC0406847.1"/>
    </source>
</evidence>
<dbReference type="RefSeq" id="WP_377042532.1">
    <property type="nucleotide sequence ID" value="NZ_JBHLUN010000001.1"/>
</dbReference>
<evidence type="ECO:0000256" key="3">
    <source>
        <dbReference type="ARBA" id="ARBA00022643"/>
    </source>
</evidence>
<gene>
    <name evidence="7" type="ORF">ACFFGY_01215</name>
</gene>
<dbReference type="InterPro" id="IPR000262">
    <property type="entry name" value="FMN-dep_DH"/>
</dbReference>
<dbReference type="Gene3D" id="3.20.20.70">
    <property type="entry name" value="Aldolase class I"/>
    <property type="match status" value="1"/>
</dbReference>
<dbReference type="GO" id="GO:0016491">
    <property type="term" value="F:oxidoreductase activity"/>
    <property type="evidence" value="ECO:0007669"/>
    <property type="project" value="UniProtKB-KW"/>
</dbReference>
<dbReference type="EC" id="1.-.-.-" evidence="7"/>
<keyword evidence="3" id="KW-0288">FMN</keyword>
<dbReference type="Pfam" id="PF01070">
    <property type="entry name" value="FMN_dh"/>
    <property type="match status" value="1"/>
</dbReference>
<keyword evidence="2" id="KW-0285">Flavoprotein</keyword>
<evidence type="ECO:0000259" key="6">
    <source>
        <dbReference type="PROSITE" id="PS51349"/>
    </source>
</evidence>
<accession>A0ABV6JNF0</accession>